<dbReference type="Gene3D" id="3.40.50.12500">
    <property type="match status" value="1"/>
</dbReference>
<dbReference type="STRING" id="1178482.AR456_14065"/>
<sequence length="228" mass="24058">MIHSGNPKWKTTRFLVINPNTNAKVTEGVREVMRASTPPGIVTEVTSPAAGPFAIESAADKVEAGRQVLALIHERMGEGFAGYILACFDDIAIDEIRALTRAPVISLAEAGIRYAHATGGPFRVITTFEEAVPTIEALSAGYGLADGCTVVATGIGVTDTAARTEQAEARLNLHIQDAIRHGATAIVLGSGAFAGRAVELEARYGLEVMDGFSEALRYVTEHAGCHRA</sequence>
<dbReference type="PANTHER" id="PTHR28047:SF5">
    <property type="entry name" value="PROTEIN DCG1"/>
    <property type="match status" value="1"/>
</dbReference>
<dbReference type="PATRIC" id="fig|1178482.3.peg.1774"/>
<dbReference type="eggNOG" id="COG4126">
    <property type="taxonomic scope" value="Bacteria"/>
</dbReference>
<dbReference type="Pfam" id="PF01177">
    <property type="entry name" value="Asp_Glu_race"/>
    <property type="match status" value="1"/>
</dbReference>
<proteinExistence type="inferred from homology"/>
<evidence type="ECO:0000256" key="1">
    <source>
        <dbReference type="ARBA" id="ARBA00038414"/>
    </source>
</evidence>
<dbReference type="InterPro" id="IPR015942">
    <property type="entry name" value="Asp/Glu/hydantoin_racemase"/>
</dbReference>
<accession>W1N8P9</accession>
<dbReference type="OrthoDB" id="9791723at2"/>
<dbReference type="PANTHER" id="PTHR28047">
    <property type="entry name" value="PROTEIN DCG1"/>
    <property type="match status" value="1"/>
</dbReference>
<name>W1N8P9_9GAMM</name>
<comment type="similarity">
    <text evidence="1">Belongs to the HyuE racemase family.</text>
</comment>
<dbReference type="InterPro" id="IPR052186">
    <property type="entry name" value="Hydantoin_racemase-like"/>
</dbReference>
<reference evidence="2 3" key="1">
    <citation type="submission" date="2013-08" db="EMBL/GenBank/DDBJ databases">
        <title>draft genome of Halomonas huanghegensis, strain BJGMM-B45T.</title>
        <authorList>
            <person name="Miao C."/>
            <person name="Wan Y."/>
            <person name="Jin W."/>
        </authorList>
    </citation>
    <scope>NUCLEOTIDE SEQUENCE [LARGE SCALE GENOMIC DNA]</scope>
    <source>
        <strain evidence="2 3">BJGMM-B45</strain>
    </source>
</reference>
<comment type="caution">
    <text evidence="2">The sequence shown here is derived from an EMBL/GenBank/DDBJ whole genome shotgun (WGS) entry which is preliminary data.</text>
</comment>
<evidence type="ECO:0008006" key="4">
    <source>
        <dbReference type="Google" id="ProtNLM"/>
    </source>
</evidence>
<protein>
    <recommendedName>
        <fullName evidence="4">Asp/Glu racemase</fullName>
    </recommendedName>
</protein>
<dbReference type="RefSeq" id="WP_021818729.1">
    <property type="nucleotide sequence ID" value="NZ_AVBC01000023.1"/>
</dbReference>
<dbReference type="KEGG" id="hhu:AR456_14065"/>
<dbReference type="InterPro" id="IPR053714">
    <property type="entry name" value="Iso_Racemase_Enz_sf"/>
</dbReference>
<evidence type="ECO:0000313" key="2">
    <source>
        <dbReference type="EMBL" id="ERL51581.1"/>
    </source>
</evidence>
<keyword evidence="3" id="KW-1185">Reference proteome</keyword>
<dbReference type="AlphaFoldDB" id="W1N8P9"/>
<organism evidence="2 3">
    <name type="scientific">Halomonas huangheensis</name>
    <dbReference type="NCBI Taxonomy" id="1178482"/>
    <lineage>
        <taxon>Bacteria</taxon>
        <taxon>Pseudomonadati</taxon>
        <taxon>Pseudomonadota</taxon>
        <taxon>Gammaproteobacteria</taxon>
        <taxon>Oceanospirillales</taxon>
        <taxon>Halomonadaceae</taxon>
        <taxon>Halomonas</taxon>
    </lineage>
</organism>
<dbReference type="GO" id="GO:0047661">
    <property type="term" value="F:amino-acid racemase activity"/>
    <property type="evidence" value="ECO:0007669"/>
    <property type="project" value="InterPro"/>
</dbReference>
<evidence type="ECO:0000313" key="3">
    <source>
        <dbReference type="Proteomes" id="UP000019113"/>
    </source>
</evidence>
<gene>
    <name evidence="2" type="ORF">BJB45_13070</name>
</gene>
<dbReference type="EMBL" id="AVBC01000023">
    <property type="protein sequence ID" value="ERL51581.1"/>
    <property type="molecule type" value="Genomic_DNA"/>
</dbReference>
<dbReference type="Proteomes" id="UP000019113">
    <property type="component" value="Unassembled WGS sequence"/>
</dbReference>